<comment type="caution">
    <text evidence="1">The sequence shown here is derived from an EMBL/GenBank/DDBJ whole genome shotgun (WGS) entry which is preliminary data.</text>
</comment>
<evidence type="ECO:0000313" key="2">
    <source>
        <dbReference type="Proteomes" id="UP000179266"/>
    </source>
</evidence>
<evidence type="ECO:0008006" key="3">
    <source>
        <dbReference type="Google" id="ProtNLM"/>
    </source>
</evidence>
<reference evidence="1 2" key="1">
    <citation type="journal article" date="2016" name="Nat. Commun.">
        <title>Thousands of microbial genomes shed light on interconnected biogeochemical processes in an aquifer system.</title>
        <authorList>
            <person name="Anantharaman K."/>
            <person name="Brown C.T."/>
            <person name="Hug L.A."/>
            <person name="Sharon I."/>
            <person name="Castelle C.J."/>
            <person name="Probst A.J."/>
            <person name="Thomas B.C."/>
            <person name="Singh A."/>
            <person name="Wilkins M.J."/>
            <person name="Karaoz U."/>
            <person name="Brodie E.L."/>
            <person name="Williams K.H."/>
            <person name="Hubbard S.S."/>
            <person name="Banfield J.F."/>
        </authorList>
    </citation>
    <scope>NUCLEOTIDE SEQUENCE [LARGE SCALE GENOMIC DNA]</scope>
</reference>
<gene>
    <name evidence="1" type="ORF">A2161_08040</name>
</gene>
<dbReference type="AlphaFoldDB" id="A0A1F7RP92"/>
<dbReference type="EMBL" id="MGDD01000277">
    <property type="protein sequence ID" value="OGL43379.1"/>
    <property type="molecule type" value="Genomic_DNA"/>
</dbReference>
<dbReference type="InterPro" id="IPR009351">
    <property type="entry name" value="AlkZ-like"/>
</dbReference>
<dbReference type="Pfam" id="PF06224">
    <property type="entry name" value="AlkZ-like"/>
    <property type="match status" value="1"/>
</dbReference>
<accession>A0A1F7RP92</accession>
<name>A0A1F7RP92_9BACT</name>
<organism evidence="1 2">
    <name type="scientific">Candidatus Schekmanbacteria bacterium RBG_13_48_7</name>
    <dbReference type="NCBI Taxonomy" id="1817878"/>
    <lineage>
        <taxon>Bacteria</taxon>
        <taxon>Candidatus Schekmaniibacteriota</taxon>
    </lineage>
</organism>
<dbReference type="PANTHER" id="PTHR30528:SF0">
    <property type="entry name" value="CYTOPLASMIC PROTEIN"/>
    <property type="match status" value="1"/>
</dbReference>
<dbReference type="PANTHER" id="PTHR30528">
    <property type="entry name" value="CYTOPLASMIC PROTEIN"/>
    <property type="match status" value="1"/>
</dbReference>
<dbReference type="Proteomes" id="UP000179266">
    <property type="component" value="Unassembled WGS sequence"/>
</dbReference>
<sequence length="412" mass="48219">MKTFLSLSEARKSALWNHLLKLSSVSLPTGKTGTKRVIDHLGYVQIDTLTVIERAHHHTLWVRQPSYTPQILDELLAKDRWVFEYWGHAASYLPMHDYRYYLPKMREFPRKNSWEKRWLLANKKLADSILKCIRDEGAMGSKEFKAQPGTGKRSWWNWKPAKTGLELLFWQGKLMVSERRNFQRIYDLTERVLPGNLNTTMPGDDELGRFMVLRALSVYGIAQENEIRGHIHAGKRNIVSASLKDMLASGEVMEVTVENFEKQKYFALPKTLEDSSKSLPEISNSGVFLLSPFDNMIILRERMKRLFNFDYTIECYIPEKKRKYGYFTLPILWGDTFIGRLDPKVDRKQKTFYVRHLAFEQEFKKAADLVPLLETQLKELARFNQCEQIKIEKVSPIKIEKLLKKKIISAHN</sequence>
<proteinExistence type="predicted"/>
<protein>
    <recommendedName>
        <fullName evidence="3">Winged helix-turn-helix domain-containing protein</fullName>
    </recommendedName>
</protein>
<evidence type="ECO:0000313" key="1">
    <source>
        <dbReference type="EMBL" id="OGL43379.1"/>
    </source>
</evidence>